<dbReference type="AlphaFoldDB" id="A0A257LT49"/>
<proteinExistence type="predicted"/>
<evidence type="ECO:0000313" key="2">
    <source>
        <dbReference type="EMBL" id="OYV02659.1"/>
    </source>
</evidence>
<dbReference type="SUPFAM" id="SSF56219">
    <property type="entry name" value="DNase I-like"/>
    <property type="match status" value="1"/>
</dbReference>
<reference evidence="3" key="1">
    <citation type="submission" date="2017-07" db="EMBL/GenBank/DDBJ databases">
        <title>Novel pathways for hydrocarbon cycling and metabolic interdependencies in hydrothermal sediment communities.</title>
        <authorList>
            <person name="Dombrowski N."/>
            <person name="Seitz K."/>
            <person name="Teske A."/>
            <person name="Baker B."/>
        </authorList>
    </citation>
    <scope>NUCLEOTIDE SEQUENCE [LARGE SCALE GENOMIC DNA]</scope>
</reference>
<organism evidence="2 3">
    <name type="scientific">candidate division WOR-3 bacterium 4484_18</name>
    <dbReference type="NCBI Taxonomy" id="2020626"/>
    <lineage>
        <taxon>Bacteria</taxon>
        <taxon>Bacteria division WOR-3</taxon>
    </lineage>
</organism>
<sequence>MGLLLWCISYAMAVDTIRVVTYNILNFPDGLGISWLPHLRTVINYVQPDILVCQELCSAYGVNLLLDSVLNCGTDEFTAVPFHDGPSTDNGLFYRSCKVSFDSAHYIQTSIRDIAEYFLHTMSDDEFRILSVHLKSSSDDWSINERRREAQILRQHLNSCAPGSYFLVVGDFNIYYSDEPAFHVLTDSTDNNNGRLYDPINAYGYWHNNSQFAHLHTQSTRVAPLEDGGAGGGLDDRFDMILCSKSLLDTMRLVLLVNTYTTVGNDGAHLNQSINYGTNLSVPSYVADALYYASDHLPVYVDIEIYHTVVVHLL</sequence>
<evidence type="ECO:0000313" key="3">
    <source>
        <dbReference type="Proteomes" id="UP000216312"/>
    </source>
</evidence>
<name>A0A257LT49_UNCW3</name>
<evidence type="ECO:0000259" key="1">
    <source>
        <dbReference type="Pfam" id="PF03372"/>
    </source>
</evidence>
<dbReference type="InterPro" id="IPR036691">
    <property type="entry name" value="Endo/exonu/phosph_ase_sf"/>
</dbReference>
<dbReference type="GO" id="GO:0003824">
    <property type="term" value="F:catalytic activity"/>
    <property type="evidence" value="ECO:0007669"/>
    <property type="project" value="InterPro"/>
</dbReference>
<dbReference type="Gene3D" id="3.60.10.10">
    <property type="entry name" value="Endonuclease/exonuclease/phosphatase"/>
    <property type="match status" value="1"/>
</dbReference>
<feature type="domain" description="Endonuclease/exonuclease/phosphatase" evidence="1">
    <location>
        <begin position="20"/>
        <end position="250"/>
    </location>
</feature>
<comment type="caution">
    <text evidence="2">The sequence shown here is derived from an EMBL/GenBank/DDBJ whole genome shotgun (WGS) entry which is preliminary data.</text>
</comment>
<dbReference type="Proteomes" id="UP000216312">
    <property type="component" value="Unassembled WGS sequence"/>
</dbReference>
<protein>
    <recommendedName>
        <fullName evidence="1">Endonuclease/exonuclease/phosphatase domain-containing protein</fullName>
    </recommendedName>
</protein>
<accession>A0A257LT49</accession>
<dbReference type="Pfam" id="PF03372">
    <property type="entry name" value="Exo_endo_phos"/>
    <property type="match status" value="1"/>
</dbReference>
<gene>
    <name evidence="2" type="ORF">CGW93_04405</name>
</gene>
<dbReference type="EMBL" id="NMUJ01000064">
    <property type="protein sequence ID" value="OYV02659.1"/>
    <property type="molecule type" value="Genomic_DNA"/>
</dbReference>
<dbReference type="InterPro" id="IPR005135">
    <property type="entry name" value="Endo/exonuclease/phosphatase"/>
</dbReference>